<keyword evidence="3" id="KW-1185">Reference proteome</keyword>
<dbReference type="AlphaFoldDB" id="A0A255ZS17"/>
<name>A0A255ZS17_9FLAO</name>
<evidence type="ECO:0000313" key="3">
    <source>
        <dbReference type="Proteomes" id="UP000216035"/>
    </source>
</evidence>
<sequence>MQLFPLSAIVPPQNATKPKSFVGFLGRQPNFWFCMLFFCGSYFAAIGAEKNRSKNYFSRM</sequence>
<keyword evidence="1" id="KW-1133">Transmembrane helix</keyword>
<accession>A0A255ZS17</accession>
<reference evidence="2 3" key="1">
    <citation type="submission" date="2017-07" db="EMBL/GenBank/DDBJ databases">
        <title>Flavobacterium cyanobacteriorum sp. nov., isolated from cyanobacterial aggregates in a eutrophic lake.</title>
        <authorList>
            <person name="Cai H."/>
        </authorList>
    </citation>
    <scope>NUCLEOTIDE SEQUENCE [LARGE SCALE GENOMIC DNA]</scope>
    <source>
        <strain evidence="2 3">TH167</strain>
    </source>
</reference>
<comment type="caution">
    <text evidence="2">The sequence shown here is derived from an EMBL/GenBank/DDBJ whole genome shotgun (WGS) entry which is preliminary data.</text>
</comment>
<feature type="transmembrane region" description="Helical" evidence="1">
    <location>
        <begin position="30"/>
        <end position="48"/>
    </location>
</feature>
<evidence type="ECO:0000313" key="2">
    <source>
        <dbReference type="EMBL" id="OYQ43714.1"/>
    </source>
</evidence>
<dbReference type="EMBL" id="NOXX01000199">
    <property type="protein sequence ID" value="OYQ43714.1"/>
    <property type="molecule type" value="Genomic_DNA"/>
</dbReference>
<keyword evidence="1" id="KW-0812">Transmembrane</keyword>
<keyword evidence="1" id="KW-0472">Membrane</keyword>
<organism evidence="2 3">
    <name type="scientific">Flavobacterium aurantiibacter</name>
    <dbReference type="NCBI Taxonomy" id="2023067"/>
    <lineage>
        <taxon>Bacteria</taxon>
        <taxon>Pseudomonadati</taxon>
        <taxon>Bacteroidota</taxon>
        <taxon>Flavobacteriia</taxon>
        <taxon>Flavobacteriales</taxon>
        <taxon>Flavobacteriaceae</taxon>
        <taxon>Flavobacterium</taxon>
    </lineage>
</organism>
<dbReference type="Proteomes" id="UP000216035">
    <property type="component" value="Unassembled WGS sequence"/>
</dbReference>
<gene>
    <name evidence="2" type="ORF">CHX27_09035</name>
</gene>
<protein>
    <submittedName>
        <fullName evidence="2">Uncharacterized protein</fullName>
    </submittedName>
</protein>
<evidence type="ECO:0000256" key="1">
    <source>
        <dbReference type="SAM" id="Phobius"/>
    </source>
</evidence>
<proteinExistence type="predicted"/>